<gene>
    <name evidence="2" type="ORF">ENK44_14870</name>
</gene>
<feature type="transmembrane region" description="Helical" evidence="1">
    <location>
        <begin position="178"/>
        <end position="199"/>
    </location>
</feature>
<sequence>MANFSAVILRTALWGIVCLLLRQGYGQIPPTNQEIVEKRIYSVFDSLLRVSSQSARQISFEAGTIPPENNVFLQSVFYRACEKNDWQVNVDSAQTRLIVENFDVEVAFNETTPNILGFGGEYLRRIDVQLNGWIRQKQINPFTVQYLYQDSVNEQLYEESLKSRYRFLRGRLNASSGWTIYLEPAVVILSAVTLIYLFFIMRTN</sequence>
<dbReference type="Proteomes" id="UP000885779">
    <property type="component" value="Unassembled WGS sequence"/>
</dbReference>
<keyword evidence="1" id="KW-1133">Transmembrane helix</keyword>
<evidence type="ECO:0000256" key="1">
    <source>
        <dbReference type="SAM" id="Phobius"/>
    </source>
</evidence>
<dbReference type="AlphaFoldDB" id="A0A7V4WWI3"/>
<keyword evidence="1" id="KW-0812">Transmembrane</keyword>
<reference evidence="2" key="1">
    <citation type="journal article" date="2020" name="mSystems">
        <title>Genome- and Community-Level Interaction Insights into Carbon Utilization and Element Cycling Functions of Hydrothermarchaeota in Hydrothermal Sediment.</title>
        <authorList>
            <person name="Zhou Z."/>
            <person name="Liu Y."/>
            <person name="Xu W."/>
            <person name="Pan J."/>
            <person name="Luo Z.H."/>
            <person name="Li M."/>
        </authorList>
    </citation>
    <scope>NUCLEOTIDE SEQUENCE [LARGE SCALE GENOMIC DNA]</scope>
    <source>
        <strain evidence="2">HyVt-577</strain>
    </source>
</reference>
<organism evidence="2">
    <name type="scientific">Caldithrix abyssi</name>
    <dbReference type="NCBI Taxonomy" id="187145"/>
    <lineage>
        <taxon>Bacteria</taxon>
        <taxon>Pseudomonadati</taxon>
        <taxon>Calditrichota</taxon>
        <taxon>Calditrichia</taxon>
        <taxon>Calditrichales</taxon>
        <taxon>Calditrichaceae</taxon>
        <taxon>Caldithrix</taxon>
    </lineage>
</organism>
<accession>A0A7V4WWI3</accession>
<proteinExistence type="predicted"/>
<keyword evidence="1" id="KW-0472">Membrane</keyword>
<comment type="caution">
    <text evidence="2">The sequence shown here is derived from an EMBL/GenBank/DDBJ whole genome shotgun (WGS) entry which is preliminary data.</text>
</comment>
<evidence type="ECO:0000313" key="2">
    <source>
        <dbReference type="EMBL" id="HGY56988.1"/>
    </source>
</evidence>
<name>A0A7V4WWI3_CALAY</name>
<protein>
    <submittedName>
        <fullName evidence="2">Uncharacterized protein</fullName>
    </submittedName>
</protein>
<dbReference type="EMBL" id="DRQG01000142">
    <property type="protein sequence ID" value="HGY56988.1"/>
    <property type="molecule type" value="Genomic_DNA"/>
</dbReference>